<evidence type="ECO:0000256" key="1">
    <source>
        <dbReference type="SAM" id="MobiDB-lite"/>
    </source>
</evidence>
<reference evidence="2 3" key="1">
    <citation type="submission" date="2018-06" db="EMBL/GenBank/DDBJ databases">
        <title>Comparative genomics reveals the genomic features of Rhizophagus irregularis, R. cerebriforme, R. diaphanum and Gigaspora rosea, and their symbiotic lifestyle signature.</title>
        <authorList>
            <person name="Morin E."/>
            <person name="San Clemente H."/>
            <person name="Chen E.C.H."/>
            <person name="De La Providencia I."/>
            <person name="Hainaut M."/>
            <person name="Kuo A."/>
            <person name="Kohler A."/>
            <person name="Murat C."/>
            <person name="Tang N."/>
            <person name="Roy S."/>
            <person name="Loubradou J."/>
            <person name="Henrissat B."/>
            <person name="Grigoriev I.V."/>
            <person name="Corradi N."/>
            <person name="Roux C."/>
            <person name="Martin F.M."/>
        </authorList>
    </citation>
    <scope>NUCLEOTIDE SEQUENCE [LARGE SCALE GENOMIC DNA]</scope>
    <source>
        <strain evidence="2 3">DAOM 194757</strain>
    </source>
</reference>
<keyword evidence="3" id="KW-1185">Reference proteome</keyword>
<dbReference type="OrthoDB" id="120976at2759"/>
<dbReference type="Gene3D" id="3.80.10.10">
    <property type="entry name" value="Ribonuclease Inhibitor"/>
    <property type="match status" value="1"/>
</dbReference>
<proteinExistence type="predicted"/>
<dbReference type="Proteomes" id="UP000266673">
    <property type="component" value="Unassembled WGS sequence"/>
</dbReference>
<gene>
    <name evidence="2" type="ORF">C2G38_2176446</name>
</gene>
<dbReference type="InterPro" id="IPR032675">
    <property type="entry name" value="LRR_dom_sf"/>
</dbReference>
<dbReference type="SUPFAM" id="SSF52047">
    <property type="entry name" value="RNI-like"/>
    <property type="match status" value="1"/>
</dbReference>
<evidence type="ECO:0000313" key="2">
    <source>
        <dbReference type="EMBL" id="RIB21509.1"/>
    </source>
</evidence>
<dbReference type="InterPro" id="IPR001611">
    <property type="entry name" value="Leu-rich_rpt"/>
</dbReference>
<protein>
    <submittedName>
        <fullName evidence="2">Uncharacterized protein</fullName>
    </submittedName>
</protein>
<comment type="caution">
    <text evidence="2">The sequence shown here is derived from an EMBL/GenBank/DDBJ whole genome shotgun (WGS) entry which is preliminary data.</text>
</comment>
<sequence length="122" mass="12816">MLTSLDLTDRKGAKRGKHQLKNTTLTALNLSESDLECYADFSFGSLQSSLSEAGKALAKEHSPNPSRSNLGSEGENALADALCKNTSLNKVVKALADALCKNTALTSLKFSKNNLGSEGGNA</sequence>
<evidence type="ECO:0000313" key="3">
    <source>
        <dbReference type="Proteomes" id="UP000266673"/>
    </source>
</evidence>
<dbReference type="Pfam" id="PF13516">
    <property type="entry name" value="LRR_6"/>
    <property type="match status" value="2"/>
</dbReference>
<dbReference type="AlphaFoldDB" id="A0A397VKH9"/>
<feature type="region of interest" description="Disordered" evidence="1">
    <location>
        <begin position="54"/>
        <end position="75"/>
    </location>
</feature>
<organism evidence="2 3">
    <name type="scientific">Gigaspora rosea</name>
    <dbReference type="NCBI Taxonomy" id="44941"/>
    <lineage>
        <taxon>Eukaryota</taxon>
        <taxon>Fungi</taxon>
        <taxon>Fungi incertae sedis</taxon>
        <taxon>Mucoromycota</taxon>
        <taxon>Glomeromycotina</taxon>
        <taxon>Glomeromycetes</taxon>
        <taxon>Diversisporales</taxon>
        <taxon>Gigasporaceae</taxon>
        <taxon>Gigaspora</taxon>
    </lineage>
</organism>
<name>A0A397VKH9_9GLOM</name>
<dbReference type="EMBL" id="QKWP01000357">
    <property type="protein sequence ID" value="RIB21509.1"/>
    <property type="molecule type" value="Genomic_DNA"/>
</dbReference>
<accession>A0A397VKH9</accession>